<gene>
    <name evidence="2" type="ORF">BQ4739_LOCUS11454</name>
</gene>
<name>A0A383W2H8_TETOB</name>
<evidence type="ECO:0000259" key="1">
    <source>
        <dbReference type="PROSITE" id="PS50848"/>
    </source>
</evidence>
<dbReference type="PROSITE" id="PS50848">
    <property type="entry name" value="START"/>
    <property type="match status" value="1"/>
</dbReference>
<dbReference type="Proteomes" id="UP000256970">
    <property type="component" value="Unassembled WGS sequence"/>
</dbReference>
<dbReference type="AlphaFoldDB" id="A0A383W2H8"/>
<dbReference type="GO" id="GO:0008289">
    <property type="term" value="F:lipid binding"/>
    <property type="evidence" value="ECO:0007669"/>
    <property type="project" value="InterPro"/>
</dbReference>
<dbReference type="Gene3D" id="3.30.530.20">
    <property type="match status" value="1"/>
</dbReference>
<reference evidence="2 3" key="1">
    <citation type="submission" date="2016-10" db="EMBL/GenBank/DDBJ databases">
        <authorList>
            <person name="Cai Z."/>
        </authorList>
    </citation>
    <scope>NUCLEOTIDE SEQUENCE [LARGE SCALE GENOMIC DNA]</scope>
</reference>
<dbReference type="SUPFAM" id="SSF55961">
    <property type="entry name" value="Bet v1-like"/>
    <property type="match status" value="1"/>
</dbReference>
<proteinExistence type="predicted"/>
<dbReference type="InterPro" id="IPR023393">
    <property type="entry name" value="START-like_dom_sf"/>
</dbReference>
<accession>A0A383W2H8</accession>
<dbReference type="Pfam" id="PF01852">
    <property type="entry name" value="START"/>
    <property type="match status" value="1"/>
</dbReference>
<keyword evidence="3" id="KW-1185">Reference proteome</keyword>
<dbReference type="CDD" id="cd00177">
    <property type="entry name" value="START"/>
    <property type="match status" value="1"/>
</dbReference>
<dbReference type="InterPro" id="IPR002913">
    <property type="entry name" value="START_lipid-bd_dom"/>
</dbReference>
<organism evidence="2 3">
    <name type="scientific">Tetradesmus obliquus</name>
    <name type="common">Green alga</name>
    <name type="synonym">Acutodesmus obliquus</name>
    <dbReference type="NCBI Taxonomy" id="3088"/>
    <lineage>
        <taxon>Eukaryota</taxon>
        <taxon>Viridiplantae</taxon>
        <taxon>Chlorophyta</taxon>
        <taxon>core chlorophytes</taxon>
        <taxon>Chlorophyceae</taxon>
        <taxon>CS clade</taxon>
        <taxon>Sphaeropleales</taxon>
        <taxon>Scenedesmaceae</taxon>
        <taxon>Tetradesmus</taxon>
    </lineage>
</organism>
<feature type="domain" description="START" evidence="1">
    <location>
        <begin position="1"/>
        <end position="146"/>
    </location>
</feature>
<sequence length="277" mass="29036">MGEVEADARTVFELLCNLELIPEWDMLFKGARYLDFAREPSGHCEVATIHLSYGLPGASAFVSDRDFVLRTVRVWFPNGMHVLYCTSLGPEVAVEGDPGKTPCTIRGHMWDSGYVVVPTAGGCCLNITLQVDPKGWIPTSVVNFSLEAIPLNIDRIRSTLQQLGPATLAQLPRLNRSQADACGRLPPLHMLGPGGSALHAAAAAEARAKTAAAAAPAAEVGGASGRAGQWVGAEVDLGGVWGSGKGTAAAAAACSEGSGMSEAGEEVREWHDAESAW</sequence>
<protein>
    <recommendedName>
        <fullName evidence="1">START domain-containing protein</fullName>
    </recommendedName>
</protein>
<evidence type="ECO:0000313" key="3">
    <source>
        <dbReference type="Proteomes" id="UP000256970"/>
    </source>
</evidence>
<evidence type="ECO:0000313" key="2">
    <source>
        <dbReference type="EMBL" id="SZX71322.1"/>
    </source>
</evidence>
<dbReference type="EMBL" id="FNXT01001044">
    <property type="protein sequence ID" value="SZX71322.1"/>
    <property type="molecule type" value="Genomic_DNA"/>
</dbReference>